<dbReference type="AlphaFoldDB" id="A0A6G7XIW1"/>
<feature type="transmembrane region" description="Helical" evidence="7">
    <location>
        <begin position="20"/>
        <end position="39"/>
    </location>
</feature>
<name>A0A6G7XIW1_9MICO</name>
<dbReference type="PANTHER" id="PTHR40074:SF2">
    <property type="entry name" value="O-ACETYLTRANSFERASE WECH"/>
    <property type="match status" value="1"/>
</dbReference>
<feature type="domain" description="Acyltransferase 3" evidence="8">
    <location>
        <begin position="15"/>
        <end position="343"/>
    </location>
</feature>
<dbReference type="EMBL" id="CP049863">
    <property type="protein sequence ID" value="QIK64452.1"/>
    <property type="molecule type" value="Genomic_DNA"/>
</dbReference>
<keyword evidence="9" id="KW-0012">Acyltransferase</keyword>
<dbReference type="Pfam" id="PF01757">
    <property type="entry name" value="Acyl_transf_3"/>
    <property type="match status" value="1"/>
</dbReference>
<comment type="subcellular location">
    <subcellularLocation>
        <location evidence="1">Cell membrane</location>
        <topology evidence="1">Multi-pass membrane protein</topology>
    </subcellularLocation>
</comment>
<keyword evidence="4 7" id="KW-0812">Transmembrane</keyword>
<feature type="transmembrane region" description="Helical" evidence="7">
    <location>
        <begin position="220"/>
        <end position="240"/>
    </location>
</feature>
<evidence type="ECO:0000256" key="3">
    <source>
        <dbReference type="ARBA" id="ARBA00022475"/>
    </source>
</evidence>
<evidence type="ECO:0000313" key="10">
    <source>
        <dbReference type="Proteomes" id="UP000502677"/>
    </source>
</evidence>
<feature type="transmembrane region" description="Helical" evidence="7">
    <location>
        <begin position="158"/>
        <end position="176"/>
    </location>
</feature>
<feature type="transmembrane region" description="Helical" evidence="7">
    <location>
        <begin position="287"/>
        <end position="309"/>
    </location>
</feature>
<gene>
    <name evidence="9" type="ORF">G7068_15480</name>
</gene>
<evidence type="ECO:0000259" key="8">
    <source>
        <dbReference type="Pfam" id="PF01757"/>
    </source>
</evidence>
<dbReference type="GO" id="GO:0005886">
    <property type="term" value="C:plasma membrane"/>
    <property type="evidence" value="ECO:0007669"/>
    <property type="project" value="UniProtKB-SubCell"/>
</dbReference>
<comment type="similarity">
    <text evidence="2">Belongs to the acyltransferase 3 family.</text>
</comment>
<keyword evidence="3" id="KW-1003">Cell membrane</keyword>
<dbReference type="Proteomes" id="UP000502677">
    <property type="component" value="Chromosome"/>
</dbReference>
<evidence type="ECO:0000313" key="9">
    <source>
        <dbReference type="EMBL" id="QIK64452.1"/>
    </source>
</evidence>
<dbReference type="PANTHER" id="PTHR40074">
    <property type="entry name" value="O-ACETYLTRANSFERASE WECH"/>
    <property type="match status" value="1"/>
</dbReference>
<accession>A0A6G7XIW1</accession>
<keyword evidence="5 7" id="KW-1133">Transmembrane helix</keyword>
<evidence type="ECO:0000256" key="5">
    <source>
        <dbReference type="ARBA" id="ARBA00022989"/>
    </source>
</evidence>
<protein>
    <submittedName>
        <fullName evidence="9">Acyltransferase</fullName>
    </submittedName>
</protein>
<dbReference type="GO" id="GO:0009246">
    <property type="term" value="P:enterobacterial common antigen biosynthetic process"/>
    <property type="evidence" value="ECO:0007669"/>
    <property type="project" value="TreeGrafter"/>
</dbReference>
<evidence type="ECO:0000256" key="2">
    <source>
        <dbReference type="ARBA" id="ARBA00007400"/>
    </source>
</evidence>
<keyword evidence="10" id="KW-1185">Reference proteome</keyword>
<feature type="transmembrane region" description="Helical" evidence="7">
    <location>
        <begin position="132"/>
        <end position="151"/>
    </location>
</feature>
<feature type="transmembrane region" description="Helical" evidence="7">
    <location>
        <begin position="321"/>
        <end position="343"/>
    </location>
</feature>
<reference evidence="9 10" key="1">
    <citation type="submission" date="2020-03" db="EMBL/GenBank/DDBJ databases">
        <title>Leucobacter sp. nov., isolated from beetles.</title>
        <authorList>
            <person name="Hyun D.-W."/>
            <person name="Bae J.-W."/>
        </authorList>
    </citation>
    <scope>NUCLEOTIDE SEQUENCE [LARGE SCALE GENOMIC DNA]</scope>
    <source>
        <strain evidence="9 10">HDW9C</strain>
    </source>
</reference>
<evidence type="ECO:0000256" key="6">
    <source>
        <dbReference type="ARBA" id="ARBA00023136"/>
    </source>
</evidence>
<keyword evidence="9" id="KW-0808">Transferase</keyword>
<feature type="transmembrane region" description="Helical" evidence="7">
    <location>
        <begin position="94"/>
        <end position="112"/>
    </location>
</feature>
<feature type="transmembrane region" description="Helical" evidence="7">
    <location>
        <begin position="51"/>
        <end position="74"/>
    </location>
</feature>
<feature type="transmembrane region" description="Helical" evidence="7">
    <location>
        <begin position="196"/>
        <end position="213"/>
    </location>
</feature>
<evidence type="ECO:0000256" key="4">
    <source>
        <dbReference type="ARBA" id="ARBA00022692"/>
    </source>
</evidence>
<feature type="transmembrane region" description="Helical" evidence="7">
    <location>
        <begin position="252"/>
        <end position="275"/>
    </location>
</feature>
<organism evidence="9 10">
    <name type="scientific">Leucobacter viscericola</name>
    <dbReference type="NCBI Taxonomy" id="2714935"/>
    <lineage>
        <taxon>Bacteria</taxon>
        <taxon>Bacillati</taxon>
        <taxon>Actinomycetota</taxon>
        <taxon>Actinomycetes</taxon>
        <taxon>Micrococcales</taxon>
        <taxon>Microbacteriaceae</taxon>
        <taxon>Leucobacter</taxon>
    </lineage>
</organism>
<dbReference type="KEGG" id="lvi:G7068_15480"/>
<proteinExistence type="inferred from homology"/>
<dbReference type="GO" id="GO:0016413">
    <property type="term" value="F:O-acetyltransferase activity"/>
    <property type="evidence" value="ECO:0007669"/>
    <property type="project" value="TreeGrafter"/>
</dbReference>
<evidence type="ECO:0000256" key="1">
    <source>
        <dbReference type="ARBA" id="ARBA00004651"/>
    </source>
</evidence>
<keyword evidence="6 7" id="KW-0472">Membrane</keyword>
<dbReference type="InterPro" id="IPR002656">
    <property type="entry name" value="Acyl_transf_3_dom"/>
</dbReference>
<sequence>MGRAVEQRRAVSRVQYFDLLRVVAIIAVVMLHVSITEWHELTPDNPRWDDLAVFGSMLRYCVPVFLMISGALFLNPERDVTWNSLFRKSIPRLLLLYAFWSLLYAVLVVYGPGGSRDPAEFVTRFVTGHFHLWFLLALAGLYLVVPILRLIARDRRVAWYFVALAIPFAFVFPLLTRIPVAGELLAEVLGTIKLELVLGYSAYFLLGYLLSTCRLSRRAVIWLSIAGLAGLVATAVGTVLVSHAQEESDELFYRYLTINVAAVAVAVFVLARAWGERFTLTGRSLGVVMFLGANSLGVYLIHPFFQWLYKQLGFETDTGPVWLTVPVLTVLVMVPSLLVTVLIRRIPRVGKYLGS</sequence>
<evidence type="ECO:0000256" key="7">
    <source>
        <dbReference type="SAM" id="Phobius"/>
    </source>
</evidence>
<dbReference type="RefSeq" id="WP_166292784.1">
    <property type="nucleotide sequence ID" value="NZ_CP049863.1"/>
</dbReference>